<sequence length="454" mass="49144">MEMKDFVMEKVVPTANRISANKYLRSISDGFMTLMPVIIIGSIFSLLNSMAIPAYQNFITSIGIKPLLAIPNMVTNDMLALYAVFFIAYCLAKTYDKDPGIAGMIALFTFLAITPIANTGNIINGFLSNNNILLPEGVSVPGGNVLPFDWLGAKGLFVAIIVGLSTAVIYNFLLEKGMAIKMPDGVPPTITKSFAGLAPGFVIIGLFIVLNKVVASIPANGVTGIHSMVYYFVQAPMEMFLGNNLASFLFAIFVAQLLWFFGIHGVAAIILPIFYPLWTSLTMANIEAMNAGVSVFQLPNIINRSFFSAYAVVGGSGITLGLCIYMMLRGKSKQYKTLGKLAFLANICGINEPLVFATPMVLNPYMMIPWIVTPLVSSSLAYVLTAINILPRLTTIIPLGTPIIMSGFLAGGVAGWRVALFQVVIVVISAIVYLPFFRMIDNKAYENEKVSVEA</sequence>
<keyword evidence="4 8" id="KW-0762">Sugar transport</keyword>
<comment type="subcellular location">
    <subcellularLocation>
        <location evidence="1">Cell membrane</location>
        <topology evidence="1">Multi-pass membrane protein</topology>
    </subcellularLocation>
</comment>
<dbReference type="GO" id="GO:0008982">
    <property type="term" value="F:protein-N(PI)-phosphohistidine-sugar phosphotransferase activity"/>
    <property type="evidence" value="ECO:0007669"/>
    <property type="project" value="UniProtKB-UniRule"/>
</dbReference>
<evidence type="ECO:0000313" key="11">
    <source>
        <dbReference type="EMBL" id="SNS96083.1"/>
    </source>
</evidence>
<feature type="transmembrane region" description="Helical" evidence="9">
    <location>
        <begin position="340"/>
        <end position="362"/>
    </location>
</feature>
<evidence type="ECO:0000259" key="10">
    <source>
        <dbReference type="PROSITE" id="PS51105"/>
    </source>
</evidence>
<dbReference type="GO" id="GO:1901264">
    <property type="term" value="P:carbohydrate derivative transport"/>
    <property type="evidence" value="ECO:0007669"/>
    <property type="project" value="TreeGrafter"/>
</dbReference>
<evidence type="ECO:0000256" key="6">
    <source>
        <dbReference type="ARBA" id="ARBA00022989"/>
    </source>
</evidence>
<dbReference type="Pfam" id="PF02378">
    <property type="entry name" value="PTS_EIIC"/>
    <property type="match status" value="1"/>
</dbReference>
<feature type="transmembrane region" description="Helical" evidence="9">
    <location>
        <begin position="419"/>
        <end position="437"/>
    </location>
</feature>
<dbReference type="InterPro" id="IPR004796">
    <property type="entry name" value="PTS_IIC_cello"/>
</dbReference>
<dbReference type="EMBL" id="FZOJ01000030">
    <property type="protein sequence ID" value="SNS96083.1"/>
    <property type="molecule type" value="Genomic_DNA"/>
</dbReference>
<dbReference type="NCBIfam" id="TIGR00410">
    <property type="entry name" value="lacE"/>
    <property type="match status" value="1"/>
</dbReference>
<keyword evidence="12" id="KW-1185">Reference proteome</keyword>
<evidence type="ECO:0000256" key="7">
    <source>
        <dbReference type="ARBA" id="ARBA00023136"/>
    </source>
</evidence>
<evidence type="ECO:0000256" key="5">
    <source>
        <dbReference type="ARBA" id="ARBA00022692"/>
    </source>
</evidence>
<dbReference type="InterPro" id="IPR003352">
    <property type="entry name" value="PTS_EIIC"/>
</dbReference>
<organism evidence="11 12">
    <name type="scientific">Anaerovirgula multivorans</name>
    <dbReference type="NCBI Taxonomy" id="312168"/>
    <lineage>
        <taxon>Bacteria</taxon>
        <taxon>Bacillati</taxon>
        <taxon>Bacillota</taxon>
        <taxon>Clostridia</taxon>
        <taxon>Peptostreptococcales</taxon>
        <taxon>Natronincolaceae</taxon>
        <taxon>Anaerovirgula</taxon>
    </lineage>
</organism>
<comment type="function">
    <text evidence="8">The phosphoenolpyruvate-dependent sugar phosphotransferase system (PTS), a major carbohydrate active -transport system, catalyzes the phosphorylation of incoming sugar substrates concomitant with their translocation across the cell membrane.</text>
</comment>
<dbReference type="PIRSF" id="PIRSF006351">
    <property type="entry name" value="PTS_EIIC-Cellobiose"/>
    <property type="match status" value="1"/>
</dbReference>
<dbReference type="PANTHER" id="PTHR33989">
    <property type="match status" value="1"/>
</dbReference>
<feature type="transmembrane region" description="Helical" evidence="9">
    <location>
        <begin position="73"/>
        <end position="92"/>
    </location>
</feature>
<dbReference type="PANTHER" id="PTHR33989:SF4">
    <property type="entry name" value="PTS SYSTEM N,N'-DIACETYLCHITOBIOSE-SPECIFIC EIIC COMPONENT"/>
    <property type="match status" value="1"/>
</dbReference>
<evidence type="ECO:0000256" key="8">
    <source>
        <dbReference type="PIRNR" id="PIRNR006351"/>
    </source>
</evidence>
<keyword evidence="2 8" id="KW-0813">Transport</keyword>
<feature type="transmembrane region" description="Helical" evidence="9">
    <location>
        <begin position="194"/>
        <end position="210"/>
    </location>
</feature>
<dbReference type="GO" id="GO:0005886">
    <property type="term" value="C:plasma membrane"/>
    <property type="evidence" value="ECO:0007669"/>
    <property type="project" value="UniProtKB-SubCell"/>
</dbReference>
<feature type="transmembrane region" description="Helical" evidence="9">
    <location>
        <begin position="104"/>
        <end position="127"/>
    </location>
</feature>
<dbReference type="AlphaFoldDB" id="A0A239ISR4"/>
<keyword evidence="7 8" id="KW-0472">Membrane</keyword>
<gene>
    <name evidence="11" type="ORF">SAMN05446037_10309</name>
</gene>
<accession>A0A239ISR4</accession>
<dbReference type="RefSeq" id="WP_242975215.1">
    <property type="nucleotide sequence ID" value="NZ_FZOJ01000030.1"/>
</dbReference>
<reference evidence="11 12" key="1">
    <citation type="submission" date="2017-06" db="EMBL/GenBank/DDBJ databases">
        <authorList>
            <person name="Kim H.J."/>
            <person name="Triplett B.A."/>
        </authorList>
    </citation>
    <scope>NUCLEOTIDE SEQUENCE [LARGE SCALE GENOMIC DNA]</scope>
    <source>
        <strain evidence="11 12">SCA</strain>
    </source>
</reference>
<feature type="transmembrane region" description="Helical" evidence="9">
    <location>
        <begin position="245"/>
        <end position="275"/>
    </location>
</feature>
<feature type="transmembrane region" description="Helical" evidence="9">
    <location>
        <begin position="396"/>
        <end position="413"/>
    </location>
</feature>
<keyword evidence="6 9" id="KW-1133">Transmembrane helix</keyword>
<evidence type="ECO:0000256" key="4">
    <source>
        <dbReference type="ARBA" id="ARBA00022597"/>
    </source>
</evidence>
<evidence type="ECO:0000256" key="1">
    <source>
        <dbReference type="ARBA" id="ARBA00004651"/>
    </source>
</evidence>
<dbReference type="GO" id="GO:0009401">
    <property type="term" value="P:phosphoenolpyruvate-dependent sugar phosphotransferase system"/>
    <property type="evidence" value="ECO:0007669"/>
    <property type="project" value="InterPro"/>
</dbReference>
<evidence type="ECO:0000313" key="12">
    <source>
        <dbReference type="Proteomes" id="UP000198304"/>
    </source>
</evidence>
<dbReference type="InterPro" id="IPR051088">
    <property type="entry name" value="PTS_Sugar-EIIC/EIIB"/>
</dbReference>
<dbReference type="PROSITE" id="PS51105">
    <property type="entry name" value="PTS_EIIC_TYPE_3"/>
    <property type="match status" value="1"/>
</dbReference>
<feature type="transmembrane region" description="Helical" evidence="9">
    <location>
        <begin position="368"/>
        <end position="389"/>
    </location>
</feature>
<evidence type="ECO:0000256" key="2">
    <source>
        <dbReference type="ARBA" id="ARBA00022448"/>
    </source>
</evidence>
<keyword evidence="5 9" id="KW-0812">Transmembrane</keyword>
<name>A0A239ISR4_9FIRM</name>
<feature type="transmembrane region" description="Helical" evidence="9">
    <location>
        <begin position="31"/>
        <end position="53"/>
    </location>
</feature>
<feature type="domain" description="PTS EIIC type-3" evidence="10">
    <location>
        <begin position="7"/>
        <end position="436"/>
    </location>
</feature>
<feature type="transmembrane region" description="Helical" evidence="9">
    <location>
        <begin position="307"/>
        <end position="328"/>
    </location>
</feature>
<dbReference type="Proteomes" id="UP000198304">
    <property type="component" value="Unassembled WGS sequence"/>
</dbReference>
<feature type="transmembrane region" description="Helical" evidence="9">
    <location>
        <begin position="155"/>
        <end position="173"/>
    </location>
</feature>
<proteinExistence type="predicted"/>
<evidence type="ECO:0000256" key="9">
    <source>
        <dbReference type="SAM" id="Phobius"/>
    </source>
</evidence>
<keyword evidence="3 8" id="KW-1003">Cell membrane</keyword>
<evidence type="ECO:0000256" key="3">
    <source>
        <dbReference type="ARBA" id="ARBA00022475"/>
    </source>
</evidence>
<dbReference type="InterPro" id="IPR004501">
    <property type="entry name" value="PTS_EIIC_3"/>
</dbReference>
<protein>
    <recommendedName>
        <fullName evidence="8">Permease IIC component</fullName>
    </recommendedName>
</protein>